<keyword evidence="9 11" id="KW-0198">Cysteine biosynthesis</keyword>
<reference evidence="16" key="1">
    <citation type="submission" date="2016-09" db="EMBL/GenBank/DDBJ databases">
        <title>Acidihalobacter prosperus F5.</title>
        <authorList>
            <person name="Khaleque H.N."/>
            <person name="Ramsay J.P."/>
            <person name="Kaksonen A.H."/>
            <person name="Boxall N.J."/>
            <person name="Watkin E.L.J."/>
        </authorList>
    </citation>
    <scope>NUCLEOTIDE SEQUENCE [LARGE SCALE GENOMIC DNA]</scope>
    <source>
        <strain evidence="16">F5</strain>
    </source>
</reference>
<dbReference type="PANTHER" id="PTHR19384:SF128">
    <property type="entry name" value="NADPH OXIDOREDUCTASE A"/>
    <property type="match status" value="1"/>
</dbReference>
<dbReference type="SUPFAM" id="SSF63380">
    <property type="entry name" value="Riboflavin synthase domain-like"/>
    <property type="match status" value="1"/>
</dbReference>
<dbReference type="Gene3D" id="3.40.50.80">
    <property type="entry name" value="Nucleotide-binding domain of ferredoxin-NADP reductase (FNR) module"/>
    <property type="match status" value="1"/>
</dbReference>
<dbReference type="GO" id="GO:0019344">
    <property type="term" value="P:cysteine biosynthetic process"/>
    <property type="evidence" value="ECO:0007669"/>
    <property type="project" value="UniProtKB-KW"/>
</dbReference>
<proteinExistence type="predicted"/>
<dbReference type="GO" id="GO:0010181">
    <property type="term" value="F:FMN binding"/>
    <property type="evidence" value="ECO:0007669"/>
    <property type="project" value="InterPro"/>
</dbReference>
<dbReference type="PANTHER" id="PTHR19384">
    <property type="entry name" value="NITRIC OXIDE SYNTHASE-RELATED"/>
    <property type="match status" value="1"/>
</dbReference>
<dbReference type="Gene3D" id="1.20.990.10">
    <property type="entry name" value="NADPH-cytochrome p450 Reductase, Chain A, domain 3"/>
    <property type="match status" value="1"/>
</dbReference>
<keyword evidence="5 11" id="KW-0274">FAD</keyword>
<dbReference type="GO" id="GO:0050660">
    <property type="term" value="F:flavin adenine dinucleotide binding"/>
    <property type="evidence" value="ECO:0007669"/>
    <property type="project" value="InterPro"/>
</dbReference>
<dbReference type="PROSITE" id="PS50902">
    <property type="entry name" value="FLAVODOXIN_LIKE"/>
    <property type="match status" value="1"/>
</dbReference>
<organism evidence="15 16">
    <name type="scientific">Acidihalobacter yilgarnensis</name>
    <dbReference type="NCBI Taxonomy" id="2819280"/>
    <lineage>
        <taxon>Bacteria</taxon>
        <taxon>Pseudomonadati</taxon>
        <taxon>Pseudomonadota</taxon>
        <taxon>Gammaproteobacteria</taxon>
        <taxon>Chromatiales</taxon>
        <taxon>Ectothiorhodospiraceae</taxon>
        <taxon>Acidihalobacter</taxon>
    </lineage>
</organism>
<feature type="binding site" evidence="12">
    <location>
        <position position="399"/>
    </location>
    <ligand>
        <name>FAD</name>
        <dbReference type="ChEBI" id="CHEBI:57692"/>
    </ligand>
</feature>
<evidence type="ECO:0000256" key="1">
    <source>
        <dbReference type="ARBA" id="ARBA00022448"/>
    </source>
</evidence>
<dbReference type="InterPro" id="IPR029039">
    <property type="entry name" value="Flavoprotein-like_sf"/>
</dbReference>
<feature type="binding site" evidence="12">
    <location>
        <begin position="145"/>
        <end position="154"/>
    </location>
    <ligand>
        <name>FMN</name>
        <dbReference type="ChEBI" id="CHEBI:58210"/>
    </ligand>
</feature>
<feature type="binding site" evidence="12">
    <location>
        <begin position="393"/>
        <end position="395"/>
    </location>
    <ligand>
        <name>FAD</name>
        <dbReference type="ChEBI" id="CHEBI:57692"/>
    </ligand>
</feature>
<gene>
    <name evidence="15" type="ORF">BI364_05135</name>
</gene>
<dbReference type="Pfam" id="PF00175">
    <property type="entry name" value="NAD_binding_1"/>
    <property type="match status" value="1"/>
</dbReference>
<evidence type="ECO:0000256" key="10">
    <source>
        <dbReference type="ARBA" id="ARBA00052219"/>
    </source>
</evidence>
<dbReference type="InterPro" id="IPR039261">
    <property type="entry name" value="FNR_nucleotide-bd"/>
</dbReference>
<feature type="binding site" evidence="12">
    <location>
        <begin position="109"/>
        <end position="112"/>
    </location>
    <ligand>
        <name>FMN</name>
        <dbReference type="ChEBI" id="CHEBI:58210"/>
    </ligand>
</feature>
<evidence type="ECO:0000256" key="11">
    <source>
        <dbReference type="PIRNR" id="PIRNR000207"/>
    </source>
</evidence>
<evidence type="ECO:0000256" key="4">
    <source>
        <dbReference type="ARBA" id="ARBA00022643"/>
    </source>
</evidence>
<keyword evidence="8 11" id="KW-0560">Oxidoreductase</keyword>
<dbReference type="PRINTS" id="PR00369">
    <property type="entry name" value="FLAVODOXIN"/>
</dbReference>
<keyword evidence="1 11" id="KW-0813">Transport</keyword>
<name>A0A1D8IT54_9GAMM</name>
<dbReference type="PROSITE" id="PS51384">
    <property type="entry name" value="FAD_FR"/>
    <property type="match status" value="1"/>
</dbReference>
<evidence type="ECO:0000313" key="15">
    <source>
        <dbReference type="EMBL" id="AOU99565.1"/>
    </source>
</evidence>
<dbReference type="AlphaFoldDB" id="A0A1D8IT54"/>
<dbReference type="EMBL" id="CP017415">
    <property type="protein sequence ID" value="AOU99565.1"/>
    <property type="molecule type" value="Genomic_DNA"/>
</dbReference>
<dbReference type="InterPro" id="IPR003097">
    <property type="entry name" value="CysJ-like_FAD-binding"/>
</dbReference>
<comment type="cofactor">
    <cofactor evidence="11 12">
        <name>FAD</name>
        <dbReference type="ChEBI" id="CHEBI:57692"/>
    </cofactor>
    <text evidence="11 12">Binds 1 FAD per subunit.</text>
</comment>
<comment type="function">
    <text evidence="11">Component of the sulfite reductase complex that catalyzes the 6-electron reduction of sulfite to sulfide. This is one of several activities required for the biosynthesis of L-cysteine from sulfate. The flavoprotein component catalyzes the electron flow from NADPH -&gt; FAD -&gt; FMN to the hemoprotein component.</text>
</comment>
<dbReference type="Gene3D" id="3.40.50.360">
    <property type="match status" value="1"/>
</dbReference>
<dbReference type="PIRSF" id="PIRSF000207">
    <property type="entry name" value="SiR-FP_CysJ"/>
    <property type="match status" value="1"/>
</dbReference>
<feature type="domain" description="Flavodoxin-like" evidence="13">
    <location>
        <begin position="56"/>
        <end position="194"/>
    </location>
</feature>
<feature type="binding site" evidence="12">
    <location>
        <begin position="514"/>
        <end position="518"/>
    </location>
    <ligand>
        <name>NADP(+)</name>
        <dbReference type="ChEBI" id="CHEBI:58349"/>
    </ligand>
</feature>
<evidence type="ECO:0000256" key="5">
    <source>
        <dbReference type="ARBA" id="ARBA00022827"/>
    </source>
</evidence>
<dbReference type="InterPro" id="IPR023173">
    <property type="entry name" value="NADPH_Cyt_P450_Rdtase_alpha"/>
</dbReference>
<dbReference type="InterPro" id="IPR017938">
    <property type="entry name" value="Riboflavin_synthase-like_b-brl"/>
</dbReference>
<feature type="binding site" evidence="12">
    <location>
        <position position="310"/>
    </location>
    <ligand>
        <name>FAD</name>
        <dbReference type="ChEBI" id="CHEBI:57692"/>
    </ligand>
</feature>
<evidence type="ECO:0000256" key="12">
    <source>
        <dbReference type="PIRSR" id="PIRSR000207-1"/>
    </source>
</evidence>
<dbReference type="InterPro" id="IPR001094">
    <property type="entry name" value="Flavdoxin-like"/>
</dbReference>
<dbReference type="EC" id="1.8.1.2" evidence="11"/>
<comment type="catalytic activity">
    <reaction evidence="10 11">
        <text>hydrogen sulfide + 3 NADP(+) + 3 H2O = sulfite + 3 NADPH + 4 H(+)</text>
        <dbReference type="Rhea" id="RHEA:13801"/>
        <dbReference type="ChEBI" id="CHEBI:15377"/>
        <dbReference type="ChEBI" id="CHEBI:15378"/>
        <dbReference type="ChEBI" id="CHEBI:17359"/>
        <dbReference type="ChEBI" id="CHEBI:29919"/>
        <dbReference type="ChEBI" id="CHEBI:57783"/>
        <dbReference type="ChEBI" id="CHEBI:58349"/>
        <dbReference type="EC" id="1.8.1.2"/>
    </reaction>
</comment>
<dbReference type="InterPro" id="IPR008254">
    <property type="entry name" value="Flavodoxin/NO_synth"/>
</dbReference>
<dbReference type="InterPro" id="IPR010199">
    <property type="entry name" value="CysJ"/>
</dbReference>
<dbReference type="Gene3D" id="2.40.30.10">
    <property type="entry name" value="Translation factors"/>
    <property type="match status" value="1"/>
</dbReference>
<feature type="binding site" evidence="12">
    <location>
        <begin position="375"/>
        <end position="378"/>
    </location>
    <ligand>
        <name>FAD</name>
        <dbReference type="ChEBI" id="CHEBI:57692"/>
    </ligand>
</feature>
<dbReference type="GO" id="GO:0004783">
    <property type="term" value="F:sulfite reductase (NADPH) activity"/>
    <property type="evidence" value="ECO:0007669"/>
    <property type="project" value="UniProtKB-EC"/>
</dbReference>
<keyword evidence="2 11" id="KW-0028">Amino-acid biosynthesis</keyword>
<dbReference type="CDD" id="cd06199">
    <property type="entry name" value="SiR"/>
    <property type="match status" value="1"/>
</dbReference>
<keyword evidence="3 11" id="KW-0285">Flavoprotein</keyword>
<feature type="binding site" evidence="12">
    <location>
        <position position="587"/>
    </location>
    <ligand>
        <name>FAD</name>
        <dbReference type="ChEBI" id="CHEBI:57692"/>
    </ligand>
</feature>
<dbReference type="FunFam" id="3.40.50.80:FF:000001">
    <property type="entry name" value="NADPH--cytochrome P450 reductase 1"/>
    <property type="match status" value="1"/>
</dbReference>
<keyword evidence="16" id="KW-1185">Reference proteome</keyword>
<sequence>MPHNNPTPILDAHLYGELRRLAGALNMEQRLWASGYLAGLQGVEASEEVAAEPLSVTFLYGSQTGTGAALASRLAQRARERGLAVEVEDMQRYRRARLHEDRNLLLIVSTHGDGDPPDGAQALYAWLTGPRAPRLDDTRYAVLALGDASYPRFCQTGRVFDAALAAAGAARIAERVDCDLDYEVAAQVWLEQVLDTLCPVEGEKGSVTPLSSVRPGTTVTRLQPFSASLIEKIRLTGSASEREVWHLELDITGAPLDFSPGDSLSILPANPPELVEALTARLGFDGREMVSTPRGDHALAEALTRHYEITRLTRPFLMQYAALAGAPALCDLLADSDALAAWMVGRDVLDAIEIYPVRDVDAQRFVECLRGLAPRRYSIASSLLAYPGEVHLTVAPVRYTRHGRARFGVASTQLADRFTDGDTVSVFVEGATSFHLPEAADCPIIMIGAGTGIAPYRAFLQAREAMGAAGRNWLFFGDRNRRTDFLYQREWLQWLDDGRLTRLDVAFSRDQPSKVYVQDRLREHSAEVYAWLEEGAVLYVCGAERMGHDVHQALIELVGTAGGLSADKAQAYVEDLKHSGRYRRDVY</sequence>
<feature type="domain" description="FAD-binding FR-type" evidence="14">
    <location>
        <begin position="222"/>
        <end position="437"/>
    </location>
</feature>
<evidence type="ECO:0000256" key="6">
    <source>
        <dbReference type="ARBA" id="ARBA00022857"/>
    </source>
</evidence>
<keyword evidence="4 11" id="KW-0288">FMN</keyword>
<evidence type="ECO:0000259" key="13">
    <source>
        <dbReference type="PROSITE" id="PS50902"/>
    </source>
</evidence>
<evidence type="ECO:0000313" key="16">
    <source>
        <dbReference type="Proteomes" id="UP000095401"/>
    </source>
</evidence>
<feature type="binding site" evidence="12">
    <location>
        <begin position="508"/>
        <end position="509"/>
    </location>
    <ligand>
        <name>NADP(+)</name>
        <dbReference type="ChEBI" id="CHEBI:58349"/>
    </ligand>
</feature>
<dbReference type="KEGG" id="aprs:BI364_05135"/>
<keyword evidence="7 11" id="KW-0249">Electron transport</keyword>
<dbReference type="Pfam" id="PF00258">
    <property type="entry name" value="Flavodoxin_1"/>
    <property type="match status" value="1"/>
</dbReference>
<comment type="subunit">
    <text evidence="11">Alpha(8)-beta(8). The alpha component is a flavoprotein, the beta component is a hemoprotein.</text>
</comment>
<evidence type="ECO:0000256" key="7">
    <source>
        <dbReference type="ARBA" id="ARBA00022982"/>
    </source>
</evidence>
<dbReference type="InterPro" id="IPR017927">
    <property type="entry name" value="FAD-bd_FR_type"/>
</dbReference>
<dbReference type="UniPathway" id="UPA00140">
    <property type="reaction ID" value="UER00207"/>
</dbReference>
<feature type="binding site" evidence="12">
    <location>
        <position position="549"/>
    </location>
    <ligand>
        <name>NADP(+)</name>
        <dbReference type="ChEBI" id="CHEBI:58349"/>
    </ligand>
</feature>
<accession>A0A1D8IT54</accession>
<evidence type="ECO:0000256" key="8">
    <source>
        <dbReference type="ARBA" id="ARBA00023002"/>
    </source>
</evidence>
<keyword evidence="6 11" id="KW-0521">NADP</keyword>
<evidence type="ECO:0000256" key="3">
    <source>
        <dbReference type="ARBA" id="ARBA00022630"/>
    </source>
</evidence>
<protein>
    <recommendedName>
        <fullName evidence="11">Sulfite reductase [NADPH] flavoprotein alpha-component</fullName>
        <shortName evidence="11">SiR-FP</shortName>
        <ecNumber evidence="11">1.8.1.2</ecNumber>
    </recommendedName>
</protein>
<comment type="pathway">
    <text evidence="11">Sulfur metabolism; hydrogen sulfide biosynthesis; hydrogen sulfide from sulfite (NADPH route): step 1/1.</text>
</comment>
<evidence type="ECO:0000256" key="2">
    <source>
        <dbReference type="ARBA" id="ARBA00022605"/>
    </source>
</evidence>
<dbReference type="SUPFAM" id="SSF52218">
    <property type="entry name" value="Flavoproteins"/>
    <property type="match status" value="1"/>
</dbReference>
<dbReference type="Proteomes" id="UP000095401">
    <property type="component" value="Chromosome"/>
</dbReference>
<evidence type="ECO:0000256" key="9">
    <source>
        <dbReference type="ARBA" id="ARBA00023192"/>
    </source>
</evidence>
<comment type="cofactor">
    <cofactor evidence="11 12">
        <name>FMN</name>
        <dbReference type="ChEBI" id="CHEBI:58210"/>
    </cofactor>
    <text evidence="11 12">Binds 1 FMN per subunit.</text>
</comment>
<dbReference type="GO" id="GO:0070814">
    <property type="term" value="P:hydrogen sulfide biosynthetic process"/>
    <property type="evidence" value="ECO:0007669"/>
    <property type="project" value="UniProtKB-UniPathway"/>
</dbReference>
<dbReference type="SUPFAM" id="SSF52343">
    <property type="entry name" value="Ferredoxin reductase-like, C-terminal NADP-linked domain"/>
    <property type="match status" value="1"/>
</dbReference>
<evidence type="ECO:0000259" key="14">
    <source>
        <dbReference type="PROSITE" id="PS51384"/>
    </source>
</evidence>
<dbReference type="InterPro" id="IPR001709">
    <property type="entry name" value="Flavoprot_Pyr_Nucl_cyt_Rdtase"/>
</dbReference>
<dbReference type="InterPro" id="IPR001433">
    <property type="entry name" value="OxRdtase_FAD/NAD-bd"/>
</dbReference>
<dbReference type="GO" id="GO:0005829">
    <property type="term" value="C:cytosol"/>
    <property type="evidence" value="ECO:0007669"/>
    <property type="project" value="TreeGrafter"/>
</dbReference>
<dbReference type="PRINTS" id="PR00371">
    <property type="entry name" value="FPNCR"/>
</dbReference>
<feature type="binding site" evidence="12">
    <location>
        <begin position="408"/>
        <end position="411"/>
    </location>
    <ligand>
        <name>FAD</name>
        <dbReference type="ChEBI" id="CHEBI:57692"/>
    </ligand>
</feature>
<dbReference type="Pfam" id="PF00667">
    <property type="entry name" value="FAD_binding_1"/>
    <property type="match status" value="1"/>
</dbReference>